<accession>E3NKE9</accession>
<dbReference type="InterPro" id="IPR019427">
    <property type="entry name" value="7TM_GPCR_serpentine_rcpt_Srw"/>
</dbReference>
<dbReference type="PANTHER" id="PTHR46846">
    <property type="entry name" value="SERPENTINE RECEPTOR, CLASS W-RELATED"/>
    <property type="match status" value="1"/>
</dbReference>
<sequence>MFIYEYDYRADPFIYEDSYKVSSSITDLIHLVLSPITVLINLIHLMILLKKELRSTSFFILMIGMCASDTLQHVAIFYEKVFEEKRILEFSHWSKHSTCLENGFYLVDPFHGLKKAVLSSTKSITFFLFPKVCPQELPFSWCLLYSQYDFFIIHVILCFIKTMVSRQWRGK</sequence>
<evidence type="ECO:0008006" key="4">
    <source>
        <dbReference type="Google" id="ProtNLM"/>
    </source>
</evidence>
<dbReference type="PANTHER" id="PTHR46846:SF2">
    <property type="entry name" value="G-PROTEIN COUPLED RECEPTORS FAMILY 1 PROFILE DOMAIN-CONTAINING PROTEIN"/>
    <property type="match status" value="1"/>
</dbReference>
<feature type="transmembrane region" description="Helical" evidence="1">
    <location>
        <begin position="145"/>
        <end position="164"/>
    </location>
</feature>
<proteinExistence type="predicted"/>
<dbReference type="EMBL" id="DS268797">
    <property type="protein sequence ID" value="EFP02124.1"/>
    <property type="molecule type" value="Genomic_DNA"/>
</dbReference>
<gene>
    <name evidence="2" type="ORF">CRE_18278</name>
</gene>
<evidence type="ECO:0000313" key="3">
    <source>
        <dbReference type="Proteomes" id="UP000008281"/>
    </source>
</evidence>
<reference evidence="2" key="1">
    <citation type="submission" date="2007-07" db="EMBL/GenBank/DDBJ databases">
        <title>PCAP assembly of the Caenorhabditis remanei genome.</title>
        <authorList>
            <consortium name="The Caenorhabditis remanei Sequencing Consortium"/>
            <person name="Wilson R.K."/>
        </authorList>
    </citation>
    <scope>NUCLEOTIDE SEQUENCE [LARGE SCALE GENOMIC DNA]</scope>
    <source>
        <strain evidence="2">PB4641</strain>
    </source>
</reference>
<keyword evidence="1" id="KW-1133">Transmembrane helix</keyword>
<dbReference type="InParanoid" id="E3NKE9"/>
<dbReference type="Proteomes" id="UP000008281">
    <property type="component" value="Unassembled WGS sequence"/>
</dbReference>
<evidence type="ECO:0000256" key="1">
    <source>
        <dbReference type="SAM" id="Phobius"/>
    </source>
</evidence>
<keyword evidence="1" id="KW-0472">Membrane</keyword>
<feature type="transmembrane region" description="Helical" evidence="1">
    <location>
        <begin position="28"/>
        <end position="49"/>
    </location>
</feature>
<dbReference type="HOGENOM" id="CLU_1564352_0_0_1"/>
<evidence type="ECO:0000313" key="2">
    <source>
        <dbReference type="EMBL" id="EFP02124.1"/>
    </source>
</evidence>
<dbReference type="AlphaFoldDB" id="E3NKE9"/>
<name>E3NKE9_CAERE</name>
<dbReference type="GO" id="GO:0008528">
    <property type="term" value="F:G protein-coupled peptide receptor activity"/>
    <property type="evidence" value="ECO:0007669"/>
    <property type="project" value="InterPro"/>
</dbReference>
<dbReference type="Pfam" id="PF10324">
    <property type="entry name" value="7TM_GPCR_Srw"/>
    <property type="match status" value="1"/>
</dbReference>
<feature type="transmembrane region" description="Helical" evidence="1">
    <location>
        <begin position="58"/>
        <end position="78"/>
    </location>
</feature>
<organism evidence="3">
    <name type="scientific">Caenorhabditis remanei</name>
    <name type="common">Caenorhabditis vulgaris</name>
    <dbReference type="NCBI Taxonomy" id="31234"/>
    <lineage>
        <taxon>Eukaryota</taxon>
        <taxon>Metazoa</taxon>
        <taxon>Ecdysozoa</taxon>
        <taxon>Nematoda</taxon>
        <taxon>Chromadorea</taxon>
        <taxon>Rhabditida</taxon>
        <taxon>Rhabditina</taxon>
        <taxon>Rhabditomorpha</taxon>
        <taxon>Rhabditoidea</taxon>
        <taxon>Rhabditidae</taxon>
        <taxon>Peloderinae</taxon>
        <taxon>Caenorhabditis</taxon>
    </lineage>
</organism>
<protein>
    <recommendedName>
        <fullName evidence="4">G-protein coupled receptors family 1 profile domain-containing protein</fullName>
    </recommendedName>
</protein>
<keyword evidence="3" id="KW-1185">Reference proteome</keyword>
<keyword evidence="1" id="KW-0812">Transmembrane</keyword>